<dbReference type="EMBL" id="JAPZVQ010000003">
    <property type="protein sequence ID" value="MDA1384679.1"/>
    <property type="molecule type" value="Genomic_DNA"/>
</dbReference>
<dbReference type="RefSeq" id="WP_270121154.1">
    <property type="nucleotide sequence ID" value="NZ_BAAAOM010000002.1"/>
</dbReference>
<accession>A0A9X3PIK3</accession>
<keyword evidence="5" id="KW-1185">Reference proteome</keyword>
<feature type="transmembrane region" description="Helical" evidence="1">
    <location>
        <begin position="20"/>
        <end position="40"/>
    </location>
</feature>
<keyword evidence="1" id="KW-1133">Transmembrane helix</keyword>
<evidence type="ECO:0000256" key="1">
    <source>
        <dbReference type="SAM" id="Phobius"/>
    </source>
</evidence>
<evidence type="ECO:0000313" key="4">
    <source>
        <dbReference type="Proteomes" id="UP001145799"/>
    </source>
</evidence>
<comment type="caution">
    <text evidence="2">The sequence shown here is derived from an EMBL/GenBank/DDBJ whole genome shotgun (WGS) entry which is preliminary data.</text>
</comment>
<dbReference type="EMBL" id="JAVDYD010000001">
    <property type="protein sequence ID" value="MDR7337868.1"/>
    <property type="molecule type" value="Genomic_DNA"/>
</dbReference>
<feature type="transmembrane region" description="Helical" evidence="1">
    <location>
        <begin position="61"/>
        <end position="84"/>
    </location>
</feature>
<protein>
    <submittedName>
        <fullName evidence="2">Uncharacterized protein</fullName>
    </submittedName>
</protein>
<sequence>MGEMLAVLGTRLTERVAARLTLPGLLYIALSCWAVSSGHAHPFEPTRVAAVIDRWAASAQAVPLALAVDIGLALLAATAIGIAASTVATEVVGRVWSGRRAPKRWLARRGEAWRARHEDVPERYAPQRLTPIGDRFRTAGEKVDAQYGLSLPDVWPRLLILAGPDTRELLARASDRYRADTVLTAWALLVLPLTVWWWPAALLAGLGLTVGYRRSLASASVLATLIESTVDLHQRDLAASLGVELDDGRVTRAEGPQINVLITKHT</sequence>
<dbReference type="AlphaFoldDB" id="A0A9X3PIK3"/>
<proteinExistence type="predicted"/>
<organism evidence="2 4">
    <name type="scientific">Glycomyces lechevalierae</name>
    <dbReference type="NCBI Taxonomy" id="256034"/>
    <lineage>
        <taxon>Bacteria</taxon>
        <taxon>Bacillati</taxon>
        <taxon>Actinomycetota</taxon>
        <taxon>Actinomycetes</taxon>
        <taxon>Glycomycetales</taxon>
        <taxon>Glycomycetaceae</taxon>
        <taxon>Glycomyces</taxon>
    </lineage>
</organism>
<keyword evidence="1" id="KW-0812">Transmembrane</keyword>
<keyword evidence="1" id="KW-0472">Membrane</keyword>
<evidence type="ECO:0000313" key="2">
    <source>
        <dbReference type="EMBL" id="MDA1384679.1"/>
    </source>
</evidence>
<reference evidence="2" key="1">
    <citation type="submission" date="2022-12" db="EMBL/GenBank/DDBJ databases">
        <title>Gycomyces niveus sp.nov., a novel actinomycete isolated from soil in Shouguang.</title>
        <authorList>
            <person name="Yang X."/>
        </authorList>
    </citation>
    <scope>NUCLEOTIDE SEQUENCE</scope>
    <source>
        <strain evidence="2">DSM 44724</strain>
    </source>
</reference>
<reference evidence="3 5" key="2">
    <citation type="submission" date="2023-07" db="EMBL/GenBank/DDBJ databases">
        <title>Sequencing the genomes of 1000 actinobacteria strains.</title>
        <authorList>
            <person name="Klenk H.-P."/>
        </authorList>
    </citation>
    <scope>NUCLEOTIDE SEQUENCE [LARGE SCALE GENOMIC DNA]</scope>
    <source>
        <strain evidence="3 5">DSM 44724</strain>
    </source>
</reference>
<evidence type="ECO:0000313" key="5">
    <source>
        <dbReference type="Proteomes" id="UP001183604"/>
    </source>
</evidence>
<dbReference type="Proteomes" id="UP001145799">
    <property type="component" value="Unassembled WGS sequence"/>
</dbReference>
<gene>
    <name evidence="3" type="ORF">J2S69_001587</name>
    <name evidence="2" type="ORF">O2L01_06770</name>
</gene>
<evidence type="ECO:0000313" key="3">
    <source>
        <dbReference type="EMBL" id="MDR7337868.1"/>
    </source>
</evidence>
<feature type="transmembrane region" description="Helical" evidence="1">
    <location>
        <begin position="185"/>
        <end position="208"/>
    </location>
</feature>
<name>A0A9X3PIK3_9ACTN</name>
<dbReference type="Proteomes" id="UP001183604">
    <property type="component" value="Unassembled WGS sequence"/>
</dbReference>